<evidence type="ECO:0000313" key="8">
    <source>
        <dbReference type="EMBL" id="OAD44218.1"/>
    </source>
</evidence>
<dbReference type="EMBL" id="CP017476">
    <property type="protein sequence ID" value="AOW13817.1"/>
    <property type="molecule type" value="Genomic_DNA"/>
</dbReference>
<evidence type="ECO:0000313" key="7">
    <source>
        <dbReference type="EMBL" id="AOW13817.1"/>
    </source>
</evidence>
<dbReference type="EMBL" id="LVWD01000001">
    <property type="protein sequence ID" value="OAD44218.1"/>
    <property type="molecule type" value="Genomic_DNA"/>
</dbReference>
<dbReference type="PANTHER" id="PTHR34584">
    <property type="entry name" value="NA(+)/H(+) ANTIPORTER SUBUNIT E1"/>
    <property type="match status" value="1"/>
</dbReference>
<evidence type="ECO:0000256" key="3">
    <source>
        <dbReference type="ARBA" id="ARBA00022475"/>
    </source>
</evidence>
<dbReference type="PIRSF" id="PIRSF019239">
    <property type="entry name" value="MrpE"/>
    <property type="match status" value="1"/>
</dbReference>
<keyword evidence="5" id="KW-1133">Transmembrane helix</keyword>
<comment type="similarity">
    <text evidence="2">Belongs to the CPA3 antiporters (TC 2.A.63) subunit E family.</text>
</comment>
<keyword evidence="3" id="KW-1003">Cell membrane</keyword>
<evidence type="ECO:0000313" key="10">
    <source>
        <dbReference type="Proteomes" id="UP000185680"/>
    </source>
</evidence>
<keyword evidence="9" id="KW-1185">Reference proteome</keyword>
<reference evidence="7 10" key="2">
    <citation type="submission" date="2016-10" db="EMBL/GenBank/DDBJ databases">
        <title>Hydorgenophaga sp. LPB0072 isolated from gastropod.</title>
        <authorList>
            <person name="Kim E."/>
            <person name="Yi H."/>
        </authorList>
    </citation>
    <scope>NUCLEOTIDE SEQUENCE [LARGE SCALE GENOMIC DNA]</scope>
    <source>
        <strain evidence="7 10">LPB0072</strain>
    </source>
</reference>
<proteinExistence type="inferred from homology"/>
<dbReference type="AlphaFoldDB" id="A0A170AKZ0"/>
<gene>
    <name evidence="7" type="ORF">LPB072_14175</name>
    <name evidence="8" type="ORF">LPB72_01640</name>
</gene>
<dbReference type="Proteomes" id="UP000185680">
    <property type="component" value="Chromosome"/>
</dbReference>
<reference evidence="8 9" key="1">
    <citation type="submission" date="2016-02" db="EMBL/GenBank/DDBJ databases">
        <title>Draft genome sequence of Hydrogenophaga sp. LPB0072.</title>
        <authorList>
            <person name="Shin S.-K."/>
            <person name="Yi H."/>
        </authorList>
    </citation>
    <scope>NUCLEOTIDE SEQUENCE [LARGE SCALE GENOMIC DNA]</scope>
    <source>
        <strain evidence="8 9">LPB0072</strain>
    </source>
</reference>
<evidence type="ECO:0000256" key="4">
    <source>
        <dbReference type="ARBA" id="ARBA00022692"/>
    </source>
</evidence>
<keyword evidence="6" id="KW-0472">Membrane</keyword>
<comment type="subcellular location">
    <subcellularLocation>
        <location evidence="1">Cell membrane</location>
        <topology evidence="1">Multi-pass membrane protein</topology>
    </subcellularLocation>
</comment>
<name>A0A170AKZ0_9BURK</name>
<dbReference type="InterPro" id="IPR002758">
    <property type="entry name" value="Cation_antiport_E"/>
</dbReference>
<evidence type="ECO:0000256" key="2">
    <source>
        <dbReference type="ARBA" id="ARBA00006228"/>
    </source>
</evidence>
<dbReference type="Proteomes" id="UP000185657">
    <property type="component" value="Unassembled WGS sequence"/>
</dbReference>
<dbReference type="GO" id="GO:0008324">
    <property type="term" value="F:monoatomic cation transmembrane transporter activity"/>
    <property type="evidence" value="ECO:0007669"/>
    <property type="project" value="InterPro"/>
</dbReference>
<protein>
    <submittedName>
        <fullName evidence="7">Pesticidal protein Cry1Ba</fullName>
    </submittedName>
</protein>
<dbReference type="RefSeq" id="WP_066084601.1">
    <property type="nucleotide sequence ID" value="NZ_CP017476.1"/>
</dbReference>
<sequence length="181" mass="19490">MSTDRSQSVTGARRPSGWFGHPVLSVLLGASWLALSHSLEPVHLLSALLIGLVVPRLLRPFLADASGLYWPAVPRLLGIVVWDIIVSNVVVAKLVLGPLSDMSPGWIPVALESDHHRVNALFASIITTTPGTVSTVIDEERRVIWVHALNCDDAGAMAADMKNRYEAPLLTIFKQNTGSAA</sequence>
<dbReference type="Pfam" id="PF01899">
    <property type="entry name" value="MNHE"/>
    <property type="match status" value="1"/>
</dbReference>
<dbReference type="STRING" id="1763535.LPB072_14175"/>
<evidence type="ECO:0000256" key="5">
    <source>
        <dbReference type="ARBA" id="ARBA00022989"/>
    </source>
</evidence>
<accession>A0A170AKZ0</accession>
<evidence type="ECO:0000313" key="9">
    <source>
        <dbReference type="Proteomes" id="UP000185657"/>
    </source>
</evidence>
<dbReference type="GO" id="GO:0005886">
    <property type="term" value="C:plasma membrane"/>
    <property type="evidence" value="ECO:0007669"/>
    <property type="project" value="UniProtKB-SubCell"/>
</dbReference>
<dbReference type="PANTHER" id="PTHR34584:SF1">
    <property type="entry name" value="NA(+)_H(+) ANTIPORTER SUBUNIT E1"/>
    <property type="match status" value="1"/>
</dbReference>
<evidence type="ECO:0000256" key="1">
    <source>
        <dbReference type="ARBA" id="ARBA00004651"/>
    </source>
</evidence>
<dbReference type="OrthoDB" id="9807187at2"/>
<keyword evidence="4" id="KW-0812">Transmembrane</keyword>
<organism evidence="7 10">
    <name type="scientific">Hydrogenophaga crassostreae</name>
    <dbReference type="NCBI Taxonomy" id="1763535"/>
    <lineage>
        <taxon>Bacteria</taxon>
        <taxon>Pseudomonadati</taxon>
        <taxon>Pseudomonadota</taxon>
        <taxon>Betaproteobacteria</taxon>
        <taxon>Burkholderiales</taxon>
        <taxon>Comamonadaceae</taxon>
        <taxon>Hydrogenophaga</taxon>
    </lineage>
</organism>
<evidence type="ECO:0000256" key="6">
    <source>
        <dbReference type="ARBA" id="ARBA00023136"/>
    </source>
</evidence>
<dbReference type="KEGG" id="hyl:LPB072_14175"/>